<evidence type="ECO:0000259" key="10">
    <source>
        <dbReference type="PROSITE" id="PS51755"/>
    </source>
</evidence>
<dbReference type="PANTHER" id="PTHR48111">
    <property type="entry name" value="REGULATOR OF RPOS"/>
    <property type="match status" value="1"/>
</dbReference>
<dbReference type="AlphaFoldDB" id="A0A3B0BKE6"/>
<feature type="domain" description="OmpR/PhoB-type" evidence="10">
    <location>
        <begin position="125"/>
        <end position="226"/>
    </location>
</feature>
<name>A0A3B0BKE6_9BACL</name>
<evidence type="ECO:0000256" key="2">
    <source>
        <dbReference type="ARBA" id="ARBA00022553"/>
    </source>
</evidence>
<dbReference type="CDD" id="cd00383">
    <property type="entry name" value="trans_reg_C"/>
    <property type="match status" value="1"/>
</dbReference>
<keyword evidence="12" id="KW-1185">Reference proteome</keyword>
<keyword evidence="6" id="KW-0804">Transcription</keyword>
<dbReference type="PROSITE" id="PS50110">
    <property type="entry name" value="RESPONSE_REGULATORY"/>
    <property type="match status" value="1"/>
</dbReference>
<dbReference type="GO" id="GO:0005829">
    <property type="term" value="C:cytosol"/>
    <property type="evidence" value="ECO:0007669"/>
    <property type="project" value="TreeGrafter"/>
</dbReference>
<dbReference type="InterPro" id="IPR011006">
    <property type="entry name" value="CheY-like_superfamily"/>
</dbReference>
<evidence type="ECO:0000256" key="7">
    <source>
        <dbReference type="PROSITE-ProRule" id="PRU00169"/>
    </source>
</evidence>
<dbReference type="OrthoDB" id="9790442at2"/>
<accession>A0A3B0BKE6</accession>
<comment type="caution">
    <text evidence="11">The sequence shown here is derived from an EMBL/GenBank/DDBJ whole genome shotgun (WGS) entry which is preliminary data.</text>
</comment>
<dbReference type="FunFam" id="1.10.10.10:FF:000018">
    <property type="entry name" value="DNA-binding response regulator ResD"/>
    <property type="match status" value="1"/>
</dbReference>
<evidence type="ECO:0000256" key="3">
    <source>
        <dbReference type="ARBA" id="ARBA00023012"/>
    </source>
</evidence>
<evidence type="ECO:0000313" key="11">
    <source>
        <dbReference type="EMBL" id="RKN72980.1"/>
    </source>
</evidence>
<dbReference type="Gene3D" id="6.10.250.690">
    <property type="match status" value="1"/>
</dbReference>
<evidence type="ECO:0000313" key="12">
    <source>
        <dbReference type="Proteomes" id="UP000282311"/>
    </source>
</evidence>
<protein>
    <submittedName>
        <fullName evidence="11">DNA-binding response regulator</fullName>
    </submittedName>
</protein>
<dbReference type="SUPFAM" id="SSF52172">
    <property type="entry name" value="CheY-like"/>
    <property type="match status" value="1"/>
</dbReference>
<dbReference type="Gene3D" id="1.10.10.10">
    <property type="entry name" value="Winged helix-like DNA-binding domain superfamily/Winged helix DNA-binding domain"/>
    <property type="match status" value="1"/>
</dbReference>
<dbReference type="GO" id="GO:0032993">
    <property type="term" value="C:protein-DNA complex"/>
    <property type="evidence" value="ECO:0007669"/>
    <property type="project" value="TreeGrafter"/>
</dbReference>
<dbReference type="FunFam" id="3.40.50.2300:FF:000001">
    <property type="entry name" value="DNA-binding response regulator PhoB"/>
    <property type="match status" value="1"/>
</dbReference>
<evidence type="ECO:0000256" key="4">
    <source>
        <dbReference type="ARBA" id="ARBA00023015"/>
    </source>
</evidence>
<dbReference type="PANTHER" id="PTHR48111:SF40">
    <property type="entry name" value="PHOSPHATE REGULON TRANSCRIPTIONAL REGULATORY PROTEIN PHOB"/>
    <property type="match status" value="1"/>
</dbReference>
<dbReference type="Proteomes" id="UP000282311">
    <property type="component" value="Unassembled WGS sequence"/>
</dbReference>
<evidence type="ECO:0000256" key="6">
    <source>
        <dbReference type="ARBA" id="ARBA00023163"/>
    </source>
</evidence>
<keyword evidence="3" id="KW-0902">Two-component regulatory system</keyword>
<sequence>MSVPTILLVEDDRDILQIVKLYLERDGRYRVVAVCDGSTALEAAGRETPDLILLDVMLPGMDGLSVCRGIREKSDVPVFFISARRESEDVIHGLELGADDYIVKPFDPNVLAAKVDAFFRRRSIRSKYLWKDERLEIEEDSLIVRLDGETVPLYAKERQLLVFMSRTPKQVYSVRQLFEEVWGWDRDSDERTVMVHIRNLRKKIEPDPANPKYIVTVKGFGYRFGGEEA</sequence>
<reference evidence="11 12" key="1">
    <citation type="journal article" date="2007" name="Int. J. Syst. Evol. Microbiol.">
        <title>Paenibacillus ginsengarvi sp. nov., isolated from soil from ginseng cultivation.</title>
        <authorList>
            <person name="Yoon M.H."/>
            <person name="Ten L.N."/>
            <person name="Im W.T."/>
        </authorList>
    </citation>
    <scope>NUCLEOTIDE SEQUENCE [LARGE SCALE GENOMIC DNA]</scope>
    <source>
        <strain evidence="11 12">KCTC 13059</strain>
    </source>
</reference>
<dbReference type="GO" id="GO:0000156">
    <property type="term" value="F:phosphorelay response regulator activity"/>
    <property type="evidence" value="ECO:0007669"/>
    <property type="project" value="TreeGrafter"/>
</dbReference>
<keyword evidence="2 7" id="KW-0597">Phosphoprotein</keyword>
<keyword evidence="4" id="KW-0805">Transcription regulation</keyword>
<dbReference type="Gene3D" id="3.40.50.2300">
    <property type="match status" value="1"/>
</dbReference>
<comment type="subcellular location">
    <subcellularLocation>
        <location evidence="1">Cytoplasm</location>
    </subcellularLocation>
</comment>
<dbReference type="GO" id="GO:0006355">
    <property type="term" value="P:regulation of DNA-templated transcription"/>
    <property type="evidence" value="ECO:0007669"/>
    <property type="project" value="InterPro"/>
</dbReference>
<organism evidence="11 12">
    <name type="scientific">Paenibacillus ginsengarvi</name>
    <dbReference type="NCBI Taxonomy" id="400777"/>
    <lineage>
        <taxon>Bacteria</taxon>
        <taxon>Bacillati</taxon>
        <taxon>Bacillota</taxon>
        <taxon>Bacilli</taxon>
        <taxon>Bacillales</taxon>
        <taxon>Paenibacillaceae</taxon>
        <taxon>Paenibacillus</taxon>
    </lineage>
</organism>
<feature type="DNA-binding region" description="OmpR/PhoB-type" evidence="8">
    <location>
        <begin position="125"/>
        <end position="226"/>
    </location>
</feature>
<evidence type="ECO:0000256" key="1">
    <source>
        <dbReference type="ARBA" id="ARBA00004496"/>
    </source>
</evidence>
<dbReference type="GO" id="GO:0000976">
    <property type="term" value="F:transcription cis-regulatory region binding"/>
    <property type="evidence" value="ECO:0007669"/>
    <property type="project" value="TreeGrafter"/>
</dbReference>
<keyword evidence="5 8" id="KW-0238">DNA-binding</keyword>
<dbReference type="PROSITE" id="PS51755">
    <property type="entry name" value="OMPR_PHOB"/>
    <property type="match status" value="1"/>
</dbReference>
<gene>
    <name evidence="11" type="ORF">D7M11_27930</name>
</gene>
<dbReference type="EMBL" id="RBAH01000026">
    <property type="protein sequence ID" value="RKN72980.1"/>
    <property type="molecule type" value="Genomic_DNA"/>
</dbReference>
<evidence type="ECO:0000259" key="9">
    <source>
        <dbReference type="PROSITE" id="PS50110"/>
    </source>
</evidence>
<dbReference type="SMART" id="SM00862">
    <property type="entry name" value="Trans_reg_C"/>
    <property type="match status" value="1"/>
</dbReference>
<dbReference type="InterPro" id="IPR001867">
    <property type="entry name" value="OmpR/PhoB-type_DNA-bd"/>
</dbReference>
<dbReference type="InterPro" id="IPR036388">
    <property type="entry name" value="WH-like_DNA-bd_sf"/>
</dbReference>
<evidence type="ECO:0000256" key="5">
    <source>
        <dbReference type="ARBA" id="ARBA00023125"/>
    </source>
</evidence>
<dbReference type="Pfam" id="PF00072">
    <property type="entry name" value="Response_reg"/>
    <property type="match status" value="1"/>
</dbReference>
<feature type="modified residue" description="4-aspartylphosphate" evidence="7">
    <location>
        <position position="55"/>
    </location>
</feature>
<proteinExistence type="predicted"/>
<dbReference type="CDD" id="cd17574">
    <property type="entry name" value="REC_OmpR"/>
    <property type="match status" value="1"/>
</dbReference>
<dbReference type="InterPro" id="IPR001789">
    <property type="entry name" value="Sig_transdc_resp-reg_receiver"/>
</dbReference>
<feature type="domain" description="Response regulatory" evidence="9">
    <location>
        <begin position="5"/>
        <end position="119"/>
    </location>
</feature>
<dbReference type="InterPro" id="IPR039420">
    <property type="entry name" value="WalR-like"/>
</dbReference>
<dbReference type="SMART" id="SM00448">
    <property type="entry name" value="REC"/>
    <property type="match status" value="1"/>
</dbReference>
<evidence type="ECO:0000256" key="8">
    <source>
        <dbReference type="PROSITE-ProRule" id="PRU01091"/>
    </source>
</evidence>
<dbReference type="Pfam" id="PF00486">
    <property type="entry name" value="Trans_reg_C"/>
    <property type="match status" value="1"/>
</dbReference>